<evidence type="ECO:0008006" key="3">
    <source>
        <dbReference type="Google" id="ProtNLM"/>
    </source>
</evidence>
<name>A0A2R6NGB2_9APHY</name>
<protein>
    <recommendedName>
        <fullName evidence="3">F-box domain-containing protein</fullName>
    </recommendedName>
</protein>
<proteinExistence type="predicted"/>
<dbReference type="AlphaFoldDB" id="A0A2R6NGB2"/>
<reference evidence="1 2" key="1">
    <citation type="submission" date="2018-02" db="EMBL/GenBank/DDBJ databases">
        <title>Genome sequence of the basidiomycete white-rot fungus Phlebia centrifuga.</title>
        <authorList>
            <person name="Granchi Z."/>
            <person name="Peng M."/>
            <person name="de Vries R.P."/>
            <person name="Hilden K."/>
            <person name="Makela M.R."/>
            <person name="Grigoriev I."/>
            <person name="Riley R."/>
        </authorList>
    </citation>
    <scope>NUCLEOTIDE SEQUENCE [LARGE SCALE GENOMIC DNA]</scope>
    <source>
        <strain evidence="1 2">FBCC195</strain>
    </source>
</reference>
<dbReference type="OrthoDB" id="2729743at2759"/>
<keyword evidence="2" id="KW-1185">Reference proteome</keyword>
<evidence type="ECO:0000313" key="2">
    <source>
        <dbReference type="Proteomes" id="UP000186601"/>
    </source>
</evidence>
<sequence length="279" mass="31892">MINATLPPELIDHIISSLAIPTRKLGDVSLDWRDERIVKTDLYSSSLVCREWGELARPHIFRAIDVYLHQSGRITLEAFLEFLNATPRVSHHIRKLSLIFFNPKRADAVNLNTLHTILSCLSHLQKLSLTKYNGHLFHSMPEEWDPTPIHLQHVHCNALDDVFPFLRMLGIVDELIVVNHTTYGYIPHLVSKVSHLKLRSLRVVAYSDVTSFLEGILLTSVVTTIDSLFLKDFATERHCAAAKQLLERVGPRLLDIWIDASSLPSEFSCIYQYTKTDFD</sequence>
<organism evidence="1 2">
    <name type="scientific">Hermanssonia centrifuga</name>
    <dbReference type="NCBI Taxonomy" id="98765"/>
    <lineage>
        <taxon>Eukaryota</taxon>
        <taxon>Fungi</taxon>
        <taxon>Dikarya</taxon>
        <taxon>Basidiomycota</taxon>
        <taxon>Agaricomycotina</taxon>
        <taxon>Agaricomycetes</taxon>
        <taxon>Polyporales</taxon>
        <taxon>Meruliaceae</taxon>
        <taxon>Hermanssonia</taxon>
    </lineage>
</organism>
<gene>
    <name evidence="1" type="ORF">PHLCEN_2v13126</name>
</gene>
<dbReference type="Proteomes" id="UP000186601">
    <property type="component" value="Unassembled WGS sequence"/>
</dbReference>
<evidence type="ECO:0000313" key="1">
    <source>
        <dbReference type="EMBL" id="PSR71022.1"/>
    </source>
</evidence>
<accession>A0A2R6NGB2</accession>
<comment type="caution">
    <text evidence="1">The sequence shown here is derived from an EMBL/GenBank/DDBJ whole genome shotgun (WGS) entry which is preliminary data.</text>
</comment>
<dbReference type="EMBL" id="MLYV02001297">
    <property type="protein sequence ID" value="PSR71022.1"/>
    <property type="molecule type" value="Genomic_DNA"/>
</dbReference>